<geneLocation type="plasmid" evidence="1 2">
    <name>pATS1</name>
</geneLocation>
<keyword evidence="1" id="KW-0614">Plasmid</keyword>
<organism evidence="1 2">
    <name type="scientific">Athalassotoga saccharophila</name>
    <dbReference type="NCBI Taxonomy" id="1441386"/>
    <lineage>
        <taxon>Bacteria</taxon>
        <taxon>Thermotogati</taxon>
        <taxon>Thermotogota</taxon>
        <taxon>Thermotogae</taxon>
        <taxon>Mesoaciditogales</taxon>
        <taxon>Mesoaciditogaceae</taxon>
        <taxon>Athalassotoga</taxon>
    </lineage>
</organism>
<keyword evidence="2" id="KW-1185">Reference proteome</keyword>
<dbReference type="RefSeq" id="WP_161849027.1">
    <property type="nucleotide sequence ID" value="NZ_AP019552.1"/>
</dbReference>
<name>A0A6N4TDL5_9BACT</name>
<dbReference type="KEGG" id="asac:ATHSA_p10023"/>
<sequence>MEKTTFKSRDDFKIEEEIFQRSDHEVILIHDSAFNIENWEGFAIYLEDSNFETTLFNFSDKVKNRL</sequence>
<evidence type="ECO:0000313" key="1">
    <source>
        <dbReference type="EMBL" id="BBJ29070.1"/>
    </source>
</evidence>
<gene>
    <name evidence="1" type="ORF">ATHSA_p10023</name>
</gene>
<accession>A0A6N4TDL5</accession>
<dbReference type="EMBL" id="AP019552">
    <property type="protein sequence ID" value="BBJ29070.1"/>
    <property type="molecule type" value="Genomic_DNA"/>
</dbReference>
<reference evidence="2" key="1">
    <citation type="submission" date="2019-04" db="EMBL/GenBank/DDBJ databases">
        <title>NAS-01 Genome Sequencing.</title>
        <authorList>
            <person name="Kato S."/>
            <person name="Itoh T."/>
            <person name="Ohkuma M."/>
        </authorList>
    </citation>
    <scope>NUCLEOTIDE SEQUENCE [LARGE SCALE GENOMIC DNA]</scope>
    <source>
        <strain evidence="2">NAS-01</strain>
        <plasmid evidence="2">pATS1</plasmid>
    </source>
</reference>
<protein>
    <submittedName>
        <fullName evidence="1">Uncharacterized protein</fullName>
    </submittedName>
</protein>
<proteinExistence type="predicted"/>
<dbReference type="AlphaFoldDB" id="A0A6N4TDL5"/>
<dbReference type="Proteomes" id="UP000463916">
    <property type="component" value="Plasmid pATS1"/>
</dbReference>
<evidence type="ECO:0000313" key="2">
    <source>
        <dbReference type="Proteomes" id="UP000463916"/>
    </source>
</evidence>